<organism evidence="3 4">
    <name type="scientific">Anaerobutyricum hallii</name>
    <dbReference type="NCBI Taxonomy" id="39488"/>
    <lineage>
        <taxon>Bacteria</taxon>
        <taxon>Bacillati</taxon>
        <taxon>Bacillota</taxon>
        <taxon>Clostridia</taxon>
        <taxon>Lachnospirales</taxon>
        <taxon>Lachnospiraceae</taxon>
        <taxon>Anaerobutyricum</taxon>
    </lineage>
</organism>
<dbReference type="SUPFAM" id="SSF53807">
    <property type="entry name" value="Helical backbone' metal receptor"/>
    <property type="match status" value="1"/>
</dbReference>
<dbReference type="InterPro" id="IPR049939">
    <property type="entry name" value="NifE-like"/>
</dbReference>
<evidence type="ECO:0000313" key="4">
    <source>
        <dbReference type="Proteomes" id="UP000095679"/>
    </source>
</evidence>
<dbReference type="Gene3D" id="3.40.50.1980">
    <property type="entry name" value="Nitrogenase molybdenum iron protein domain"/>
    <property type="match status" value="2"/>
</dbReference>
<gene>
    <name evidence="3" type="primary">nifD</name>
    <name evidence="3" type="ORF">ERS852450_02830</name>
</gene>
<accession>A0A174JME3</accession>
<dbReference type="EMBL" id="CYZL01000035">
    <property type="protein sequence ID" value="CUO99326.1"/>
    <property type="molecule type" value="Genomic_DNA"/>
</dbReference>
<dbReference type="InterPro" id="IPR000510">
    <property type="entry name" value="Nase/OxRdtase_comp1"/>
</dbReference>
<dbReference type="PANTHER" id="PTHR42956">
    <property type="entry name" value="NITROGENASE IRON-MOLYBDENUM COFACTOR BIOSYNTHESIS PROTEIN NIFE"/>
    <property type="match status" value="1"/>
</dbReference>
<evidence type="ECO:0000259" key="2">
    <source>
        <dbReference type="Pfam" id="PF00148"/>
    </source>
</evidence>
<keyword evidence="3" id="KW-0560">Oxidoreductase</keyword>
<feature type="region of interest" description="Disordered" evidence="1">
    <location>
        <begin position="443"/>
        <end position="469"/>
    </location>
</feature>
<dbReference type="RefSeq" id="WP_055299744.1">
    <property type="nucleotide sequence ID" value="NZ_BLYK01000033.1"/>
</dbReference>
<feature type="domain" description="Nitrogenase/oxidoreductase component 1" evidence="2">
    <location>
        <begin position="59"/>
        <end position="412"/>
    </location>
</feature>
<reference evidence="3 4" key="1">
    <citation type="submission" date="2015-09" db="EMBL/GenBank/DDBJ databases">
        <authorList>
            <consortium name="Pathogen Informatics"/>
        </authorList>
    </citation>
    <scope>NUCLEOTIDE SEQUENCE [LARGE SCALE GENOMIC DNA]</scope>
    <source>
        <strain evidence="3 4">2789STDY5834835</strain>
    </source>
</reference>
<dbReference type="Pfam" id="PF00148">
    <property type="entry name" value="Oxidored_nitro"/>
    <property type="match status" value="1"/>
</dbReference>
<dbReference type="Proteomes" id="UP000095679">
    <property type="component" value="Unassembled WGS sequence"/>
</dbReference>
<dbReference type="GO" id="GO:0016163">
    <property type="term" value="F:nitrogenase activity"/>
    <property type="evidence" value="ECO:0007669"/>
    <property type="project" value="UniProtKB-EC"/>
</dbReference>
<evidence type="ECO:0000313" key="3">
    <source>
        <dbReference type="EMBL" id="CUO99326.1"/>
    </source>
</evidence>
<name>A0A174JME3_9FIRM</name>
<dbReference type="AlphaFoldDB" id="A0A174JME3"/>
<dbReference type="PANTHER" id="PTHR42956:SF1">
    <property type="entry name" value="NITROGENASE IRON-MOLYBDENUM COFACTOR BIOSYNTHESIS PROTEIN NIFE"/>
    <property type="match status" value="1"/>
</dbReference>
<sequence length="469" mass="53054">MVEIMAKETEKKKAEEAYFITTKELAEAGRDNIPEELISSKHLIYSSPATLAYNSPGAQGFGVKRAGLAIPGSVMLLLAPGCCGRNTTILSELGGYSERFFYLMMDETDIVTGRHLKKVPQAVEEIYDCLETKPSVVMICLTCVDALLGTDMERICKRAQKAVGIPVLPCYMYALTREGRKPPMVHVRQSIYSLLEPKKKKSTSVNLLGHFAPLEDDSELYDLLRQLGIKKIREISRCKNYDEYLDMAEANFNLVLDAEARFAAADMQKRLGIPYIELTRLYQLDKIKNQYTLFAAALGSKFDDDAYFEEALAAKEAFKKKYPHAVFAIGEGCNANAFELAFALIRYEFAVAEVFGNLSKEDFVYIEKMAKLSPETKIYSNLEPTMIYYEPGENPVDIVIGKDAVYYHPEAAQLEWSDDIQPFGYRGVKHFFEECERVLDEKNTKSEEKNLKNSTKNIKEEKTLERGTN</sequence>
<proteinExistence type="predicted"/>
<dbReference type="EC" id="1.18.6.1" evidence="3"/>
<evidence type="ECO:0000256" key="1">
    <source>
        <dbReference type="SAM" id="MobiDB-lite"/>
    </source>
</evidence>
<protein>
    <submittedName>
        <fullName evidence="3">Nitrogenase molybdenum-iron protein alpha chain</fullName>
        <ecNumber evidence="3">1.18.6.1</ecNumber>
    </submittedName>
</protein>